<name>A0A1I7GKM5_9BACT</name>
<accession>A0A1I7GKM5</accession>
<gene>
    <name evidence="1" type="ORF">SAMN04487941_1082</name>
</gene>
<dbReference type="EMBL" id="FPCA01000001">
    <property type="protein sequence ID" value="SFU48806.1"/>
    <property type="molecule type" value="Genomic_DNA"/>
</dbReference>
<protein>
    <submittedName>
        <fullName evidence="1">Uncharacterized protein</fullName>
    </submittedName>
</protein>
<keyword evidence="2" id="KW-1185">Reference proteome</keyword>
<dbReference type="Proteomes" id="UP000182491">
    <property type="component" value="Unassembled WGS sequence"/>
</dbReference>
<sequence length="45" mass="5023">MKSTSKGAFYKEQQRRYGARNSCSQVLKAHLYSLKGNANLNAGNM</sequence>
<reference evidence="2" key="1">
    <citation type="submission" date="2016-10" db="EMBL/GenBank/DDBJ databases">
        <authorList>
            <person name="Varghese N."/>
        </authorList>
    </citation>
    <scope>NUCLEOTIDE SEQUENCE [LARGE SCALE GENOMIC DNA]</scope>
    <source>
        <strain evidence="2">DSM 18820</strain>
    </source>
</reference>
<proteinExistence type="predicted"/>
<dbReference type="RefSeq" id="WP_157577981.1">
    <property type="nucleotide sequence ID" value="NZ_BMXC01000001.1"/>
</dbReference>
<dbReference type="AlphaFoldDB" id="A0A1I7GKM5"/>
<evidence type="ECO:0000313" key="2">
    <source>
        <dbReference type="Proteomes" id="UP000182491"/>
    </source>
</evidence>
<organism evidence="1 2">
    <name type="scientific">Pontibacter akesuensis</name>
    <dbReference type="NCBI Taxonomy" id="388950"/>
    <lineage>
        <taxon>Bacteria</taxon>
        <taxon>Pseudomonadati</taxon>
        <taxon>Bacteroidota</taxon>
        <taxon>Cytophagia</taxon>
        <taxon>Cytophagales</taxon>
        <taxon>Hymenobacteraceae</taxon>
        <taxon>Pontibacter</taxon>
    </lineage>
</organism>
<evidence type="ECO:0000313" key="1">
    <source>
        <dbReference type="EMBL" id="SFU48806.1"/>
    </source>
</evidence>